<gene>
    <name evidence="1" type="ORF">TM448A02919_0012</name>
    <name evidence="2" type="ORF">TM448B03893_0006</name>
</gene>
<reference evidence="1" key="1">
    <citation type="submission" date="2020-03" db="EMBL/GenBank/DDBJ databases">
        <title>The deep terrestrial virosphere.</title>
        <authorList>
            <person name="Holmfeldt K."/>
            <person name="Nilsson E."/>
            <person name="Simone D."/>
            <person name="Lopez-Fernandez M."/>
            <person name="Wu X."/>
            <person name="de Brujin I."/>
            <person name="Lundin D."/>
            <person name="Andersson A."/>
            <person name="Bertilsson S."/>
            <person name="Dopson M."/>
        </authorList>
    </citation>
    <scope>NUCLEOTIDE SEQUENCE</scope>
    <source>
        <strain evidence="1">TM448A02919</strain>
        <strain evidence="2">TM448B03893</strain>
    </source>
</reference>
<name>A0A6H1ZYZ8_9ZZZZ</name>
<dbReference type="EMBL" id="MT145045">
    <property type="protein sequence ID" value="QJI02948.1"/>
    <property type="molecule type" value="Genomic_DNA"/>
</dbReference>
<organism evidence="1">
    <name type="scientific">viral metagenome</name>
    <dbReference type="NCBI Taxonomy" id="1070528"/>
    <lineage>
        <taxon>unclassified sequences</taxon>
        <taxon>metagenomes</taxon>
        <taxon>organismal metagenomes</taxon>
    </lineage>
</organism>
<proteinExistence type="predicted"/>
<dbReference type="AlphaFoldDB" id="A0A6H1ZYZ8"/>
<evidence type="ECO:0000313" key="1">
    <source>
        <dbReference type="EMBL" id="QJA52709.1"/>
    </source>
</evidence>
<dbReference type="EMBL" id="MT144361">
    <property type="protein sequence ID" value="QJA52709.1"/>
    <property type="molecule type" value="Genomic_DNA"/>
</dbReference>
<protein>
    <submittedName>
        <fullName evidence="1">Uncharacterized protein</fullName>
    </submittedName>
</protein>
<sequence>MGAAITRKKDIKMLRKSKKKLRRKLVNSNSPITLNMMPLGDVGKW</sequence>
<accession>A0A6H1ZYZ8</accession>
<evidence type="ECO:0000313" key="2">
    <source>
        <dbReference type="EMBL" id="QJI02948.1"/>
    </source>
</evidence>